<feature type="region of interest" description="Disordered" evidence="3">
    <location>
        <begin position="1"/>
        <end position="42"/>
    </location>
</feature>
<keyword evidence="2" id="KW-0245">EGF-like domain</keyword>
<keyword evidence="8" id="KW-1185">Reference proteome</keyword>
<feature type="domain" description="F5/8 type C" evidence="4">
    <location>
        <begin position="1649"/>
        <end position="1788"/>
    </location>
</feature>
<dbReference type="Proteomes" id="UP001152797">
    <property type="component" value="Unassembled WGS sequence"/>
</dbReference>
<dbReference type="OrthoDB" id="436470at2759"/>
<sequence>MLTCHLQRDRGPAPVSTAPQVSRATDARAASLTPQRGGRGGALQSLRRFPWRWSARGANCLRRLSFFLLLVGTQADLSFKVFTRDPQGYASHIRLVDGSQIEYFSDEFNELCAQVGAIPVPASNPLGAGCDVAGGSCVQGISQRFQHPQVRTVDEAARAELPDIQYLDDGQLDNPYSGRVSAGNYTEVITTKEFIPDGDLLPLPHTRTQLCHYALRLTQPVSAQNSAAWSRFKQLVSYGFETEFHFRVFHRTKECWIGEWCEPAGADGFAFVVQNEGRKIVGNDISGNGYGFRYSLAVEFDMYRNPDLGELSGNHISVHVPPRKGEPNSADHRLSSIAYTDDIPPLQEGTHVVRIVYDVRNVRWDRYGNDFDSDATGDFLRMQHSGRAGLLSVELDGRRVIVVPVDLSYIVNVDGTEKASANTPRQPDPEAYDEKGASPGRAWVGFSSSTSYFQFQSVDILSWTFQEYAACPLDGVEDSRATVRGQGPEVHCIIRMGTLGRSTCTWDGRQNCSLIIQNAGRSALKISAHTSHHLPHEYEGCDNGVLEWDALHPWFLGCRRTVRFTHELQELWITSLDGVRAIKINDDQILQKSPVLFKRESLFQYCVMEHKHDPFGFYFAECNCAYCMRLLTISNLYNILYQHKCSARYGLFCPCFEASEVQHDSSTWTTLDPLRHMRIHICRGCAYTSHCAKMLKVATCEVSDTGYQLGNPFAPTILDNGFLNTSLDQNRVPTGYLRGDACNCEPQVRPYIGDDEGRSGLCSDQSMLGSGTFADLFGCADLCRQTARCSFLTYWEDTEECRIYKECFWELCTNDYCFQSTSYRNEALGDHLTLRGYVQEFIVFPRRTLQTNFDDCKSCLHLYDEVHCLHQCGNPELVPYLHWPAGQACSTCIFAGNRMHEMNLAQTQIVKDCVYEAIRNSQDPWVACDTVAMEQSGASAMDLFNGVTTHFLSECPGRGFNDVGSVCVPNLYAMNSFPLQVLSRMAAINDTVWGSELQCINAVCEIVPQWMCYQRWVEWVLNTDTSSNGIVQVNSTVVNDAPVTGASVGLNGELVPGYLDLNKTREQFMVSDPVPLETENATLEAWIKLGEVEEITNMVLEVPATSDSEWSEDYLPKFACDGIPTTYWSSQVGIPGIQTLSASLWLDLDGFQNGGAVIIFWKEPAADYSVWVSLDNESWWNIIDVTNNQDTFSYHQAFFGANFLRLDMTRAASTRGPGINQGKPVFSIYELEVQRDTNVARLQTTTIYNYFDKPPSSAIDGDLETYWATETGYPSAEFHLDLGTSMLVMATKVSWRFKPSIVKAFVGPNPCSDGTPTEQIFSLSSGLVLDEFEMTVNWQGRCMMIIIEQTREFFGERYVGLREIELYTDSDNLSPNSTINSSYPPQEFHLTDVQNCIDGNASSYFLVQPQETPTSITIDLGALYKVMSIEIRFAEINGSQYFASRFYTEMAEELVDWDFRMVDFRQQSRDMSVYFQLYRTGRYVRFVFEQVFGLNPDGRLGIEDFIIRKVSSNLALSAGVSAAATNSFSECSKCAIIYDGNFRPHDGSFAVDDDFNTWFGAMYGLTDFPNAYLQVKFPATVIIDIAAIRWKYPATDVYGLCSLGETGEDFTTVGNVEKNVDYVTPVVFYSSYACRRVRVTLGPNIGTLGGQPVIAIREIEIYSTQTDVTLNQPITSSDGSLSAFATDDSDVTVWTSLTLEQTSLTIDTGANFSAWGARILSPSTSIIDSFRIQVSDDGSEFDTVYTAQGNRNNDLWVIERFSGRYVRFVFITSLANAFYVRTLRVFATENLALGQETYAPYRWDHSGIEAVDGLNETIWLSEPMATSANVRLDLREQTFIAGGLEVFWLYPPTDFGIYLSNDTSTWELLWSISGNYDYETRVGCPDLCFWESRYVEIRMTRASALNGDGLYAIKSFNVYFDTNLAHFKPITATKTMPGNPFGPENAIDGDESTFWMPAQLPKAGQPNFITLDMTYDVLFCGFRINWRRPPVQFYAEYEEADTFIWKMLRRWTTPPGNYANVGYQQDWFDGFPARRMRIVVEEIQLWPEGRVCALTDVHLEIWDRSENLALNREVIPSEELILGNLAKFAVDGNERGTYWYPAEGSPQAWIIVKLDPVAPVPGLPPQGHPVGRIIIMWRFPPGDLTLERELNEEWRVMKQITDNTGLRTDWSGMRSANAIRLTIDKTRVVCDPPDPFCQEIGVMEIWVYKYSYALPTTVEMDTNPWSAVAENMVDPSTDTYWMGPPLFDGDNIYISIDLGKIYNATDIEVYFGWRAQVVYLSMSEDGVNYVEKGLSSGNVLGLLTMAEKGLTFQVRYVTLWIQRGFQDAETGKWGTTIRDFGVLQFSNIVRGKVPLTNSLWEYPPSWTVDNDLNTEWTARFGALEAKLIYDLGRERNVAGMTWVFGHIAGRVDVHHANRNDNRSNWQKAYSLVGNVADTTVVPTTVHFKCRFIRLTLHEPRTKEFWHPDHYEDTELWNTMLSLKDFKAYEHTGGGGVLGFQSVDGMQYTTVAYGLRQPAEWIIASEEDIATQDIHPGIPYNDVGQIVHIALTKQRVGGTSTHRMMQYSFYRNGLTYGEPYTVTEPINRMNGPNNVRVVLGVRSSAHYPVPATEPGPNDIDPRKNVIHGVTHSPFFEGWIYNVTLFKNALTAEEVRGLYEAHAQGGQEVGCHCYDACPTGANRFFPNVQVPCSGQGACLRTSGQAFAFGRCECNPGYSGSACESHCSDLSIYGCCEVDDDCPVGVTCNVATRACSE</sequence>
<keyword evidence="1 2" id="KW-1015">Disulfide bond</keyword>
<dbReference type="Gene3D" id="2.60.120.260">
    <property type="entry name" value="Galactose-binding domain-like"/>
    <property type="match status" value="9"/>
</dbReference>
<evidence type="ECO:0000256" key="3">
    <source>
        <dbReference type="SAM" id="MobiDB-lite"/>
    </source>
</evidence>
<dbReference type="CDD" id="cd01951">
    <property type="entry name" value="lectin_L-type"/>
    <property type="match status" value="1"/>
</dbReference>
<dbReference type="EMBL" id="CAMXCT010000114">
    <property type="protein sequence ID" value="CAI3974074.1"/>
    <property type="molecule type" value="Genomic_DNA"/>
</dbReference>
<feature type="compositionally biased region" description="Basic and acidic residues" evidence="3">
    <location>
        <begin position="1"/>
        <end position="11"/>
    </location>
</feature>
<dbReference type="SUPFAM" id="SSF49899">
    <property type="entry name" value="Concanavalin A-like lectins/glucanases"/>
    <property type="match status" value="2"/>
</dbReference>
<dbReference type="InterPro" id="IPR008979">
    <property type="entry name" value="Galactose-bd-like_sf"/>
</dbReference>
<organism evidence="6">
    <name type="scientific">Cladocopium goreaui</name>
    <dbReference type="NCBI Taxonomy" id="2562237"/>
    <lineage>
        <taxon>Eukaryota</taxon>
        <taxon>Sar</taxon>
        <taxon>Alveolata</taxon>
        <taxon>Dinophyceae</taxon>
        <taxon>Suessiales</taxon>
        <taxon>Symbiodiniaceae</taxon>
        <taxon>Cladocopium</taxon>
    </lineage>
</organism>
<dbReference type="PANTHER" id="PTHR12223">
    <property type="entry name" value="VESICULAR MANNOSE-BINDING LECTIN"/>
    <property type="match status" value="1"/>
</dbReference>
<comment type="caution">
    <text evidence="2">Lacks conserved residue(s) required for the propagation of feature annotation.</text>
</comment>
<dbReference type="PANTHER" id="PTHR12223:SF19">
    <property type="entry name" value="LEGUME LECTIN DOMAIN-CONTAINING PROTEIN"/>
    <property type="match status" value="1"/>
</dbReference>
<feature type="disulfide bond" evidence="2">
    <location>
        <begin position="2711"/>
        <end position="2720"/>
    </location>
</feature>
<dbReference type="SUPFAM" id="SSF49785">
    <property type="entry name" value="Galactose-binding domain-like"/>
    <property type="match status" value="9"/>
</dbReference>
<gene>
    <name evidence="6" type="ORF">C1SCF055_LOCUS2506</name>
</gene>
<dbReference type="InterPro" id="IPR013320">
    <property type="entry name" value="ConA-like_dom_sf"/>
</dbReference>
<dbReference type="EMBL" id="CAMXCT030000114">
    <property type="protein sequence ID" value="CAL4761386.1"/>
    <property type="molecule type" value="Genomic_DNA"/>
</dbReference>
<evidence type="ECO:0000313" key="8">
    <source>
        <dbReference type="Proteomes" id="UP001152797"/>
    </source>
</evidence>
<evidence type="ECO:0000313" key="6">
    <source>
        <dbReference type="EMBL" id="CAI3974074.1"/>
    </source>
</evidence>
<dbReference type="InterPro" id="IPR000421">
    <property type="entry name" value="FA58C"/>
</dbReference>
<comment type="caution">
    <text evidence="6">The sequence shown here is derived from an EMBL/GenBank/DDBJ whole genome shotgun (WGS) entry which is preliminary data.</text>
</comment>
<feature type="domain" description="EGF-like" evidence="5">
    <location>
        <begin position="2682"/>
        <end position="2721"/>
    </location>
</feature>
<dbReference type="PROSITE" id="PS50026">
    <property type="entry name" value="EGF_3"/>
    <property type="match status" value="1"/>
</dbReference>
<dbReference type="PROSITE" id="PS00022">
    <property type="entry name" value="EGF_1"/>
    <property type="match status" value="1"/>
</dbReference>
<dbReference type="InterPro" id="IPR051136">
    <property type="entry name" value="Intracellular_Lectin-GPT"/>
</dbReference>
<dbReference type="Gene3D" id="2.10.25.10">
    <property type="entry name" value="Laminin"/>
    <property type="match status" value="1"/>
</dbReference>
<feature type="region of interest" description="Disordered" evidence="3">
    <location>
        <begin position="418"/>
        <end position="437"/>
    </location>
</feature>
<dbReference type="InterPro" id="IPR000742">
    <property type="entry name" value="EGF"/>
</dbReference>
<evidence type="ECO:0000313" key="7">
    <source>
        <dbReference type="EMBL" id="CAL1127449.1"/>
    </source>
</evidence>
<dbReference type="Gene3D" id="2.60.120.200">
    <property type="match status" value="2"/>
</dbReference>
<evidence type="ECO:0000256" key="2">
    <source>
        <dbReference type="PROSITE-ProRule" id="PRU00076"/>
    </source>
</evidence>
<evidence type="ECO:0000256" key="1">
    <source>
        <dbReference type="ARBA" id="ARBA00023157"/>
    </source>
</evidence>
<accession>A0A9P1FEJ6</accession>
<reference evidence="7" key="2">
    <citation type="submission" date="2024-04" db="EMBL/GenBank/DDBJ databases">
        <authorList>
            <person name="Chen Y."/>
            <person name="Shah S."/>
            <person name="Dougan E. K."/>
            <person name="Thang M."/>
            <person name="Chan C."/>
        </authorList>
    </citation>
    <scope>NUCLEOTIDE SEQUENCE [LARGE SCALE GENOMIC DNA]</scope>
</reference>
<reference evidence="6" key="1">
    <citation type="submission" date="2022-10" db="EMBL/GenBank/DDBJ databases">
        <authorList>
            <person name="Chen Y."/>
            <person name="Dougan E. K."/>
            <person name="Chan C."/>
            <person name="Rhodes N."/>
            <person name="Thang M."/>
        </authorList>
    </citation>
    <scope>NUCLEOTIDE SEQUENCE</scope>
</reference>
<protein>
    <submittedName>
        <fullName evidence="6">Uncharacterized protein</fullName>
    </submittedName>
</protein>
<dbReference type="EMBL" id="CAMXCT020000114">
    <property type="protein sequence ID" value="CAL1127449.1"/>
    <property type="molecule type" value="Genomic_DNA"/>
</dbReference>
<evidence type="ECO:0000259" key="4">
    <source>
        <dbReference type="PROSITE" id="PS50022"/>
    </source>
</evidence>
<dbReference type="InterPro" id="IPR056573">
    <property type="entry name" value="Lectin_L-type_dom"/>
</dbReference>
<name>A0A9P1FEJ6_9DINO</name>
<evidence type="ECO:0000259" key="5">
    <source>
        <dbReference type="PROSITE" id="PS50026"/>
    </source>
</evidence>
<proteinExistence type="predicted"/>
<dbReference type="PROSITE" id="PS50022">
    <property type="entry name" value="FA58C_3"/>
    <property type="match status" value="1"/>
</dbReference>